<organism evidence="1 2">
    <name type="scientific">Patella caerulea</name>
    <name type="common">Rayed Mediterranean limpet</name>
    <dbReference type="NCBI Taxonomy" id="87958"/>
    <lineage>
        <taxon>Eukaryota</taxon>
        <taxon>Metazoa</taxon>
        <taxon>Spiralia</taxon>
        <taxon>Lophotrochozoa</taxon>
        <taxon>Mollusca</taxon>
        <taxon>Gastropoda</taxon>
        <taxon>Patellogastropoda</taxon>
        <taxon>Patelloidea</taxon>
        <taxon>Patellidae</taxon>
        <taxon>Patella</taxon>
    </lineage>
</organism>
<dbReference type="Proteomes" id="UP001347796">
    <property type="component" value="Unassembled WGS sequence"/>
</dbReference>
<keyword evidence="2" id="KW-1185">Reference proteome</keyword>
<evidence type="ECO:0000313" key="1">
    <source>
        <dbReference type="EMBL" id="KAK6173842.1"/>
    </source>
</evidence>
<evidence type="ECO:0000313" key="2">
    <source>
        <dbReference type="Proteomes" id="UP001347796"/>
    </source>
</evidence>
<accession>A0AAN8JAP5</accession>
<protein>
    <submittedName>
        <fullName evidence="1">Uncharacterized protein</fullName>
    </submittedName>
</protein>
<comment type="caution">
    <text evidence="1">The sequence shown here is derived from an EMBL/GenBank/DDBJ whole genome shotgun (WGS) entry which is preliminary data.</text>
</comment>
<dbReference type="EMBL" id="JAZGQO010000011">
    <property type="protein sequence ID" value="KAK6173842.1"/>
    <property type="molecule type" value="Genomic_DNA"/>
</dbReference>
<reference evidence="1 2" key="1">
    <citation type="submission" date="2024-01" db="EMBL/GenBank/DDBJ databases">
        <title>The genome of the rayed Mediterranean limpet Patella caerulea (Linnaeus, 1758).</title>
        <authorList>
            <person name="Anh-Thu Weber A."/>
            <person name="Halstead-Nussloch G."/>
        </authorList>
    </citation>
    <scope>NUCLEOTIDE SEQUENCE [LARGE SCALE GENOMIC DNA]</scope>
    <source>
        <strain evidence="1">AATW-2023a</strain>
        <tissue evidence="1">Whole specimen</tissue>
    </source>
</reference>
<gene>
    <name evidence="1" type="ORF">SNE40_017228</name>
</gene>
<proteinExistence type="predicted"/>
<sequence>MFLSAIKEPVKADSKPITVVYQEEINNLRVSEADDCVKFVPTFYSAHSMLYRARSQNLPNIPKNRYDVELPQCYKETKNGENFLLHA</sequence>
<dbReference type="AlphaFoldDB" id="A0AAN8JAP5"/>
<name>A0AAN8JAP5_PATCE</name>